<accession>A0ABU1JUR0</accession>
<evidence type="ECO:0000313" key="1">
    <source>
        <dbReference type="EMBL" id="MDR6292367.1"/>
    </source>
</evidence>
<organism evidence="1 2">
    <name type="scientific">Inquilinus ginsengisoli</name>
    <dbReference type="NCBI Taxonomy" id="363840"/>
    <lineage>
        <taxon>Bacteria</taxon>
        <taxon>Pseudomonadati</taxon>
        <taxon>Pseudomonadota</taxon>
        <taxon>Alphaproteobacteria</taxon>
        <taxon>Rhodospirillales</taxon>
        <taxon>Rhodospirillaceae</taxon>
        <taxon>Inquilinus</taxon>
    </lineage>
</organism>
<dbReference type="EMBL" id="JAVDPW010000009">
    <property type="protein sequence ID" value="MDR6292367.1"/>
    <property type="molecule type" value="Genomic_DNA"/>
</dbReference>
<dbReference type="Proteomes" id="UP001262410">
    <property type="component" value="Unassembled WGS sequence"/>
</dbReference>
<name>A0ABU1JUR0_9PROT</name>
<proteinExistence type="predicted"/>
<comment type="caution">
    <text evidence="1">The sequence shown here is derived from an EMBL/GenBank/DDBJ whole genome shotgun (WGS) entry which is preliminary data.</text>
</comment>
<reference evidence="1 2" key="1">
    <citation type="submission" date="2023-07" db="EMBL/GenBank/DDBJ databases">
        <title>Sorghum-associated microbial communities from plants grown in Nebraska, USA.</title>
        <authorList>
            <person name="Schachtman D."/>
        </authorList>
    </citation>
    <scope>NUCLEOTIDE SEQUENCE [LARGE SCALE GENOMIC DNA]</scope>
    <source>
        <strain evidence="1 2">584</strain>
    </source>
</reference>
<evidence type="ECO:0000313" key="2">
    <source>
        <dbReference type="Proteomes" id="UP001262410"/>
    </source>
</evidence>
<dbReference type="RefSeq" id="WP_309798408.1">
    <property type="nucleotide sequence ID" value="NZ_JAVDPW010000009.1"/>
</dbReference>
<protein>
    <submittedName>
        <fullName evidence="1">Uncharacterized protein</fullName>
    </submittedName>
</protein>
<keyword evidence="2" id="KW-1185">Reference proteome</keyword>
<sequence>MRLPGNCLLAAVVAAICGRRFRQCRNPAGRLHFYWLDRTGAAWEFYKQGASKKTYMQNALYLGEVRRNPKLDT</sequence>
<gene>
    <name evidence="1" type="ORF">E9232_004907</name>
</gene>